<sequence length="112" mass="12225">SGNAEDQHSQIISNESTRPVPRVNTLFQGKNIEEPLPRMLGEGREAATAGLKPMTELPGCSALWPSWKENQRSVPQPVEVLVCCLRSTRDKLPRGLYSVSVALHRPLGGPAL</sequence>
<evidence type="ECO:0000256" key="1">
    <source>
        <dbReference type="SAM" id="MobiDB-lite"/>
    </source>
</evidence>
<dbReference type="EMBL" id="HADY01019622">
    <property type="protein sequence ID" value="SBP58107.1"/>
    <property type="molecule type" value="Transcribed_RNA"/>
</dbReference>
<protein>
    <submittedName>
        <fullName evidence="2">Opo protein</fullName>
    </submittedName>
</protein>
<feature type="non-terminal residue" evidence="2">
    <location>
        <position position="112"/>
    </location>
</feature>
<name>A0A1A8ASI7_NOTFU</name>
<dbReference type="PANTHER" id="PTHR33862">
    <property type="entry name" value="OROFACIAL CLEFT 1 CANDIDATE GENE 1 PROTEIN"/>
    <property type="match status" value="1"/>
</dbReference>
<dbReference type="PANTHER" id="PTHR33862:SF3">
    <property type="entry name" value="OROFACIAL CLEFT 1 CANDIDATE GENE 1 PROTEIN"/>
    <property type="match status" value="1"/>
</dbReference>
<reference evidence="2" key="2">
    <citation type="submission" date="2016-06" db="EMBL/GenBank/DDBJ databases">
        <title>The genome of a short-lived fish provides insights into sex chromosome evolution and the genetic control of aging.</title>
        <authorList>
            <person name="Reichwald K."/>
            <person name="Felder M."/>
            <person name="Petzold A."/>
            <person name="Koch P."/>
            <person name="Groth M."/>
            <person name="Platzer M."/>
        </authorList>
    </citation>
    <scope>NUCLEOTIDE SEQUENCE</scope>
    <source>
        <tissue evidence="2">Brain</tissue>
    </source>
</reference>
<organism evidence="2">
    <name type="scientific">Nothobranchius furzeri</name>
    <name type="common">Turquoise killifish</name>
    <dbReference type="NCBI Taxonomy" id="105023"/>
    <lineage>
        <taxon>Eukaryota</taxon>
        <taxon>Metazoa</taxon>
        <taxon>Chordata</taxon>
        <taxon>Craniata</taxon>
        <taxon>Vertebrata</taxon>
        <taxon>Euteleostomi</taxon>
        <taxon>Actinopterygii</taxon>
        <taxon>Neopterygii</taxon>
        <taxon>Teleostei</taxon>
        <taxon>Neoteleostei</taxon>
        <taxon>Acanthomorphata</taxon>
        <taxon>Ovalentaria</taxon>
        <taxon>Atherinomorphae</taxon>
        <taxon>Cyprinodontiformes</taxon>
        <taxon>Nothobranchiidae</taxon>
        <taxon>Nothobranchius</taxon>
    </lineage>
</organism>
<dbReference type="InterPro" id="IPR031390">
    <property type="entry name" value="OFCC1"/>
</dbReference>
<feature type="non-terminal residue" evidence="2">
    <location>
        <position position="1"/>
    </location>
</feature>
<accession>A0A1A8ASI7</accession>
<evidence type="ECO:0000313" key="2">
    <source>
        <dbReference type="EMBL" id="SBP58107.1"/>
    </source>
</evidence>
<gene>
    <name evidence="2" type="primary">OLA.20167</name>
</gene>
<feature type="region of interest" description="Disordered" evidence="1">
    <location>
        <begin position="1"/>
        <end position="20"/>
    </location>
</feature>
<reference evidence="2" key="1">
    <citation type="submission" date="2016-05" db="EMBL/GenBank/DDBJ databases">
        <authorList>
            <person name="Lavstsen T."/>
            <person name="Jespersen J.S."/>
        </authorList>
    </citation>
    <scope>NUCLEOTIDE SEQUENCE</scope>
    <source>
        <tissue evidence="2">Brain</tissue>
    </source>
</reference>
<dbReference type="AlphaFoldDB" id="A0A1A8ASI7"/>
<proteinExistence type="predicted"/>